<evidence type="ECO:0000256" key="7">
    <source>
        <dbReference type="SAM" id="Phobius"/>
    </source>
</evidence>
<dbReference type="EMBL" id="CAMXCT010000068">
    <property type="protein sequence ID" value="CAI3973324.1"/>
    <property type="molecule type" value="Genomic_DNA"/>
</dbReference>
<keyword evidence="4 7" id="KW-1133">Transmembrane helix</keyword>
<gene>
    <name evidence="9" type="ORF">C1SCF055_LOCUS1841</name>
</gene>
<protein>
    <submittedName>
        <fullName evidence="11">PKD/REJ-like domain-containing protein</fullName>
    </submittedName>
</protein>
<accession>A0A9P1FDX3</accession>
<evidence type="ECO:0000313" key="11">
    <source>
        <dbReference type="EMBL" id="CAL4760636.1"/>
    </source>
</evidence>
<feature type="compositionally biased region" description="Low complexity" evidence="6">
    <location>
        <begin position="1209"/>
        <end position="1236"/>
    </location>
</feature>
<feature type="region of interest" description="Disordered" evidence="6">
    <location>
        <begin position="1103"/>
        <end position="1152"/>
    </location>
</feature>
<evidence type="ECO:0000256" key="6">
    <source>
        <dbReference type="SAM" id="MobiDB-lite"/>
    </source>
</evidence>
<dbReference type="InterPro" id="IPR002859">
    <property type="entry name" value="PKD/REJ-like"/>
</dbReference>
<keyword evidence="5 7" id="KW-0472">Membrane</keyword>
<evidence type="ECO:0000256" key="4">
    <source>
        <dbReference type="ARBA" id="ARBA00022989"/>
    </source>
</evidence>
<evidence type="ECO:0000256" key="3">
    <source>
        <dbReference type="ARBA" id="ARBA00022737"/>
    </source>
</evidence>
<feature type="compositionally biased region" description="Low complexity" evidence="6">
    <location>
        <begin position="1401"/>
        <end position="1421"/>
    </location>
</feature>
<dbReference type="Proteomes" id="UP001152797">
    <property type="component" value="Unassembled WGS sequence"/>
</dbReference>
<dbReference type="PANTHER" id="PTHR46730">
    <property type="entry name" value="POLYCYSTIN-1"/>
    <property type="match status" value="1"/>
</dbReference>
<comment type="caution">
    <text evidence="9">The sequence shown here is derived from an EMBL/GenBank/DDBJ whole genome shotgun (WGS) entry which is preliminary data.</text>
</comment>
<feature type="domain" description="PKD/REJ-like" evidence="8">
    <location>
        <begin position="375"/>
        <end position="711"/>
    </location>
</feature>
<feature type="region of interest" description="Disordered" evidence="6">
    <location>
        <begin position="1354"/>
        <end position="1437"/>
    </location>
</feature>
<comment type="subcellular location">
    <subcellularLocation>
        <location evidence="1">Membrane</location>
    </subcellularLocation>
</comment>
<feature type="compositionally biased region" description="Basic and acidic residues" evidence="6">
    <location>
        <begin position="1244"/>
        <end position="1254"/>
    </location>
</feature>
<evidence type="ECO:0000256" key="5">
    <source>
        <dbReference type="ARBA" id="ARBA00023136"/>
    </source>
</evidence>
<evidence type="ECO:0000313" key="12">
    <source>
        <dbReference type="Proteomes" id="UP001152797"/>
    </source>
</evidence>
<feature type="transmembrane region" description="Helical" evidence="7">
    <location>
        <begin position="1070"/>
        <end position="1094"/>
    </location>
</feature>
<evidence type="ECO:0000256" key="2">
    <source>
        <dbReference type="ARBA" id="ARBA00022692"/>
    </source>
</evidence>
<evidence type="ECO:0000313" key="10">
    <source>
        <dbReference type="EMBL" id="CAL1126699.1"/>
    </source>
</evidence>
<name>A0A9P1FDX3_9DINO</name>
<dbReference type="OrthoDB" id="424184at2759"/>
<reference evidence="9" key="1">
    <citation type="submission" date="2022-10" db="EMBL/GenBank/DDBJ databases">
        <authorList>
            <person name="Chen Y."/>
            <person name="Dougan E. K."/>
            <person name="Chan C."/>
            <person name="Rhodes N."/>
            <person name="Thang M."/>
        </authorList>
    </citation>
    <scope>NUCLEOTIDE SEQUENCE</scope>
</reference>
<dbReference type="GO" id="GO:0005886">
    <property type="term" value="C:plasma membrane"/>
    <property type="evidence" value="ECO:0007669"/>
    <property type="project" value="TreeGrafter"/>
</dbReference>
<evidence type="ECO:0000313" key="9">
    <source>
        <dbReference type="EMBL" id="CAI3973324.1"/>
    </source>
</evidence>
<organism evidence="9">
    <name type="scientific">Cladocopium goreaui</name>
    <dbReference type="NCBI Taxonomy" id="2562237"/>
    <lineage>
        <taxon>Eukaryota</taxon>
        <taxon>Sar</taxon>
        <taxon>Alveolata</taxon>
        <taxon>Dinophyceae</taxon>
        <taxon>Suessiales</taxon>
        <taxon>Symbiodiniaceae</taxon>
        <taxon>Cladocopium</taxon>
    </lineage>
</organism>
<dbReference type="GO" id="GO:0006816">
    <property type="term" value="P:calcium ion transport"/>
    <property type="evidence" value="ECO:0007669"/>
    <property type="project" value="TreeGrafter"/>
</dbReference>
<sequence length="1437" mass="152589">MYCLKHCAELCQAIVLTFDKPARLSTDDIWDHVSTLSKAANCSEVFGEEMMAALGTPDICTWSQDHRNMRVPLGYNATLLLNENLVINGTLVPLGNMAWPGPPETMSPLFTQQDFDMSSADLSANVRITRSCSWLCYTSTNLTGDAGRPYKALWSFGPQTPEPMRQSLAGVLANASQQDLLELAISPAEFNAAVDAVAQQIGELDIVRLEIIVTITNWLGESTAGNASTWIQLDQAPQVVPVGSTSVQIFNREEVEFNMQTELRESFECSDASRYNRRITVDWEYSSSNTTGWVKLSEVYGLEDRAFSPFTLSFAAFSFEPETSHYFRATAYFQGLDPSIVENTQVLQFAVHVKQREAPIALVSGPSETSINCGFVVSAQASQDPSLPSSVTPDFRYRWSCFSSLGVRDRVCQFLDSASSDFSIPGGILQEGLFTFTARVWRSFETEADASNASITVSLSASAPPPVVITTPWLNGSGVSTTMGWSTGPVANIMGSSTCAIPAVGSFRWALVSSTGTILSINVPQGSWNSSYASLSLASSTFDGSTLTVGEQYEYVFIIGLQDDTITLLDNNVLGSLTSAAAAGAFLVRSSPFLADGPPRDGQVQADPAEGFAVETKFKLNALDWVDESVPELQYAFYQFTESQLSFTTPFDITIATNTIVWDNSTDSNYWVSLQGILLQDWSKSATCETILPIGNLITILRVRDQFGASSVSGLRGPVVTAPLGGVDPTLASAALGSAVALNEANSILNAVAAVSSVSVAGSDAESRAVVDASMTALEAAAELAPPDASTLQKVGGVVTAALSSGSAGTQDKSTLSRATDVLGTVLNTATAATAVVTEDAGNAMLGSLLTITTANTDGGGDPEQSAAVTAKALDLVSKLGQVMLNSVPANGTLTLSSLDAQGRGSETELAKSSTTDVDQNGLTASGVSIPASGRRLQSAPACSEVGLQYTQWIASNPYSWANDTLGINSNIASNATVSVLELSRCGVVVGFPTFVEVAVAMPGDAESPTDTPTCVIFDTGKGEWVTDNISLVSANKETYIAQCSTISSGTYALYYRHTPLQEKENFSTIIAIAFTVPLVLVASSLAGGAIYLMRKRAIEKQHRKKKVYPEKEKPPLQEVVTEEPPGGDTDVEEPGPDNTEGGDTNSPSRPIIAFEEGRNSAALHALRRHSYGEVAHPPLPPSRPNSSHSQPHLDFPQGLLDPSQGYNPIQGWPSPQGPSPSGIFSSSPVHVSPVRVIHRSRSQSREQSVERPAEILLPGSIPGEIPVPVHTQSRRSRSREPSTSVRVVRRNDNMDTVGAAQTLLRATAQAAADAVLQPPSMSSTAAPSEVSTATVRRVVGTRVDPKTPTIQAVARVSASPAPRTSSHSNSPVRVSARRAVSETPSKVEAASPSPERHRTSNVAASSTSETTAASTASVRVVARKIRRPDNTERECG</sequence>
<keyword evidence="2 7" id="KW-0812">Transmembrane</keyword>
<feature type="region of interest" description="Disordered" evidence="6">
    <location>
        <begin position="1174"/>
        <end position="1285"/>
    </location>
</feature>
<dbReference type="GO" id="GO:0005261">
    <property type="term" value="F:monoatomic cation channel activity"/>
    <property type="evidence" value="ECO:0007669"/>
    <property type="project" value="TreeGrafter"/>
</dbReference>
<dbReference type="EMBL" id="CAMXCT020000068">
    <property type="protein sequence ID" value="CAL1126699.1"/>
    <property type="molecule type" value="Genomic_DNA"/>
</dbReference>
<dbReference type="EMBL" id="CAMXCT030000068">
    <property type="protein sequence ID" value="CAL4760636.1"/>
    <property type="molecule type" value="Genomic_DNA"/>
</dbReference>
<evidence type="ECO:0000256" key="1">
    <source>
        <dbReference type="ARBA" id="ARBA00004370"/>
    </source>
</evidence>
<dbReference type="PANTHER" id="PTHR46730:SF1">
    <property type="entry name" value="PLAT DOMAIN-CONTAINING PROTEIN"/>
    <property type="match status" value="1"/>
</dbReference>
<feature type="compositionally biased region" description="Basic and acidic residues" evidence="6">
    <location>
        <begin position="1428"/>
        <end position="1437"/>
    </location>
</feature>
<keyword evidence="3" id="KW-0677">Repeat</keyword>
<evidence type="ECO:0000259" key="8">
    <source>
        <dbReference type="Pfam" id="PF02010"/>
    </source>
</evidence>
<proteinExistence type="predicted"/>
<dbReference type="Pfam" id="PF02010">
    <property type="entry name" value="REJ"/>
    <property type="match status" value="1"/>
</dbReference>
<reference evidence="10" key="2">
    <citation type="submission" date="2024-04" db="EMBL/GenBank/DDBJ databases">
        <authorList>
            <person name="Chen Y."/>
            <person name="Shah S."/>
            <person name="Dougan E. K."/>
            <person name="Thang M."/>
            <person name="Chan C."/>
        </authorList>
    </citation>
    <scope>NUCLEOTIDE SEQUENCE [LARGE SCALE GENOMIC DNA]</scope>
</reference>
<keyword evidence="12" id="KW-1185">Reference proteome</keyword>
<feature type="compositionally biased region" description="Polar residues" evidence="6">
    <location>
        <begin position="1363"/>
        <end position="1373"/>
    </location>
</feature>